<evidence type="ECO:0000313" key="13">
    <source>
        <dbReference type="EMBL" id="RJY18463.1"/>
    </source>
</evidence>
<dbReference type="InterPro" id="IPR004821">
    <property type="entry name" value="Cyt_trans-like"/>
</dbReference>
<dbReference type="PANTHER" id="PTHR39321">
    <property type="entry name" value="NICOTINATE-NUCLEOTIDE ADENYLYLTRANSFERASE-RELATED"/>
    <property type="match status" value="1"/>
</dbReference>
<dbReference type="GO" id="GO:0005524">
    <property type="term" value="F:ATP binding"/>
    <property type="evidence" value="ECO:0007669"/>
    <property type="project" value="UniProtKB-KW"/>
</dbReference>
<dbReference type="NCBIfam" id="NF000839">
    <property type="entry name" value="PRK00071.1-1"/>
    <property type="match status" value="1"/>
</dbReference>
<accession>A0A3A6ULC4</accession>
<evidence type="ECO:0000256" key="5">
    <source>
        <dbReference type="ARBA" id="ARBA00022679"/>
    </source>
</evidence>
<keyword evidence="4 11" id="KW-0662">Pyridine nucleotide biosynthesis</keyword>
<keyword evidence="6 11" id="KW-0548">Nucleotidyltransferase</keyword>
<dbReference type="EC" id="2.7.7.18" evidence="11"/>
<evidence type="ECO:0000256" key="1">
    <source>
        <dbReference type="ARBA" id="ARBA00002324"/>
    </source>
</evidence>
<organism evidence="13 14">
    <name type="scientific">Parashewanella spongiae</name>
    <dbReference type="NCBI Taxonomy" id="342950"/>
    <lineage>
        <taxon>Bacteria</taxon>
        <taxon>Pseudomonadati</taxon>
        <taxon>Pseudomonadota</taxon>
        <taxon>Gammaproteobacteria</taxon>
        <taxon>Alteromonadales</taxon>
        <taxon>Shewanellaceae</taxon>
        <taxon>Parashewanella</taxon>
    </lineage>
</organism>
<reference evidence="13 14" key="1">
    <citation type="submission" date="2018-09" db="EMBL/GenBank/DDBJ databases">
        <title>Phylogeny of the Shewanellaceae, and recommendation for two new genera, Pseudoshewanella and Parashewanella.</title>
        <authorList>
            <person name="Wang G."/>
        </authorList>
    </citation>
    <scope>NUCLEOTIDE SEQUENCE [LARGE SCALE GENOMIC DNA]</scope>
    <source>
        <strain evidence="13 14">KCTC 22492</strain>
    </source>
</reference>
<gene>
    <name evidence="11" type="primary">nadD</name>
    <name evidence="13" type="ORF">D5R81_05360</name>
</gene>
<comment type="caution">
    <text evidence="13">The sequence shown here is derived from an EMBL/GenBank/DDBJ whole genome shotgun (WGS) entry which is preliminary data.</text>
</comment>
<keyword evidence="9 11" id="KW-0520">NAD</keyword>
<comment type="catalytic activity">
    <reaction evidence="10 11">
        <text>nicotinate beta-D-ribonucleotide + ATP + H(+) = deamido-NAD(+) + diphosphate</text>
        <dbReference type="Rhea" id="RHEA:22860"/>
        <dbReference type="ChEBI" id="CHEBI:15378"/>
        <dbReference type="ChEBI" id="CHEBI:30616"/>
        <dbReference type="ChEBI" id="CHEBI:33019"/>
        <dbReference type="ChEBI" id="CHEBI:57502"/>
        <dbReference type="ChEBI" id="CHEBI:58437"/>
        <dbReference type="EC" id="2.7.7.18"/>
    </reaction>
</comment>
<comment type="function">
    <text evidence="1 11">Catalyzes the reversible adenylation of nicotinate mononucleotide (NaMN) to nicotinic acid adenine dinucleotide (NaAD).</text>
</comment>
<evidence type="ECO:0000313" key="14">
    <source>
        <dbReference type="Proteomes" id="UP000273022"/>
    </source>
</evidence>
<dbReference type="Proteomes" id="UP000273022">
    <property type="component" value="Unassembled WGS sequence"/>
</dbReference>
<evidence type="ECO:0000256" key="2">
    <source>
        <dbReference type="ARBA" id="ARBA00005019"/>
    </source>
</evidence>
<evidence type="ECO:0000256" key="9">
    <source>
        <dbReference type="ARBA" id="ARBA00023027"/>
    </source>
</evidence>
<dbReference type="UniPathway" id="UPA00253">
    <property type="reaction ID" value="UER00332"/>
</dbReference>
<dbReference type="NCBIfam" id="NF000840">
    <property type="entry name" value="PRK00071.1-3"/>
    <property type="match status" value="1"/>
</dbReference>
<evidence type="ECO:0000256" key="7">
    <source>
        <dbReference type="ARBA" id="ARBA00022741"/>
    </source>
</evidence>
<dbReference type="NCBIfam" id="TIGR00482">
    <property type="entry name" value="nicotinate (nicotinamide) nucleotide adenylyltransferase"/>
    <property type="match status" value="1"/>
</dbReference>
<comment type="pathway">
    <text evidence="2 11">Cofactor biosynthesis; NAD(+) biosynthesis; deamido-NAD(+) from nicotinate D-ribonucleotide: step 1/1.</text>
</comment>
<dbReference type="InterPro" id="IPR005248">
    <property type="entry name" value="NadD/NMNAT"/>
</dbReference>
<dbReference type="OrthoDB" id="5295945at2"/>
<evidence type="ECO:0000256" key="10">
    <source>
        <dbReference type="ARBA" id="ARBA00048721"/>
    </source>
</evidence>
<keyword evidence="5 11" id="KW-0808">Transferase</keyword>
<dbReference type="NCBIfam" id="TIGR00125">
    <property type="entry name" value="cyt_tran_rel"/>
    <property type="match status" value="1"/>
</dbReference>
<dbReference type="GO" id="GO:0009435">
    <property type="term" value="P:NAD+ biosynthetic process"/>
    <property type="evidence" value="ECO:0007669"/>
    <property type="project" value="UniProtKB-UniRule"/>
</dbReference>
<evidence type="ECO:0000256" key="3">
    <source>
        <dbReference type="ARBA" id="ARBA00009014"/>
    </source>
</evidence>
<comment type="similarity">
    <text evidence="3 11">Belongs to the NadD family.</text>
</comment>
<sequence>MRIGILGGTFDPIHYGHILPALEVMSALNLDKIWLMPNHIPPHKNTVKTSSQHRMNMVQLVCDQYTEFKLCDIEITRKTPSYTVTTIQELNEQFPEHQFTFLMGTDSLLSLDKWYQWQKLFELCDIAVMRRPDYPHKKISNLNFLDNHQFTHCIESVKNKKGRLFDIEVKPQNISSTVLRRKIVEQNSIKKMTPTYVQNYIKNNYLYR</sequence>
<dbReference type="Gene3D" id="3.40.50.620">
    <property type="entry name" value="HUPs"/>
    <property type="match status" value="1"/>
</dbReference>
<dbReference type="EMBL" id="QYYH01000022">
    <property type="protein sequence ID" value="RJY18463.1"/>
    <property type="molecule type" value="Genomic_DNA"/>
</dbReference>
<dbReference type="Pfam" id="PF01467">
    <property type="entry name" value="CTP_transf_like"/>
    <property type="match status" value="1"/>
</dbReference>
<evidence type="ECO:0000256" key="4">
    <source>
        <dbReference type="ARBA" id="ARBA00022642"/>
    </source>
</evidence>
<keyword evidence="7 11" id="KW-0547">Nucleotide-binding</keyword>
<keyword evidence="14" id="KW-1185">Reference proteome</keyword>
<dbReference type="RefSeq" id="WP_121852623.1">
    <property type="nucleotide sequence ID" value="NZ_CP037952.1"/>
</dbReference>
<dbReference type="PANTHER" id="PTHR39321:SF3">
    <property type="entry name" value="PHOSPHOPANTETHEINE ADENYLYLTRANSFERASE"/>
    <property type="match status" value="1"/>
</dbReference>
<protein>
    <recommendedName>
        <fullName evidence="11">Probable nicotinate-nucleotide adenylyltransferase</fullName>
        <ecNumber evidence="11">2.7.7.18</ecNumber>
    </recommendedName>
    <alternativeName>
        <fullName evidence="11">Deamido-NAD(+) diphosphorylase</fullName>
    </alternativeName>
    <alternativeName>
        <fullName evidence="11">Deamido-NAD(+) pyrophosphorylase</fullName>
    </alternativeName>
    <alternativeName>
        <fullName evidence="11">Nicotinate mononucleotide adenylyltransferase</fullName>
        <shortName evidence="11">NaMN adenylyltransferase</shortName>
    </alternativeName>
</protein>
<evidence type="ECO:0000256" key="8">
    <source>
        <dbReference type="ARBA" id="ARBA00022840"/>
    </source>
</evidence>
<feature type="domain" description="Cytidyltransferase-like" evidence="12">
    <location>
        <begin position="5"/>
        <end position="181"/>
    </location>
</feature>
<dbReference type="SUPFAM" id="SSF52374">
    <property type="entry name" value="Nucleotidylyl transferase"/>
    <property type="match status" value="1"/>
</dbReference>
<dbReference type="InterPro" id="IPR014729">
    <property type="entry name" value="Rossmann-like_a/b/a_fold"/>
</dbReference>
<dbReference type="HAMAP" id="MF_00244">
    <property type="entry name" value="NaMN_adenylyltr"/>
    <property type="match status" value="1"/>
</dbReference>
<name>A0A3A6ULC4_9GAMM</name>
<dbReference type="AlphaFoldDB" id="A0A3A6ULC4"/>
<dbReference type="GO" id="GO:0004515">
    <property type="term" value="F:nicotinate-nucleotide adenylyltransferase activity"/>
    <property type="evidence" value="ECO:0007669"/>
    <property type="project" value="UniProtKB-UniRule"/>
</dbReference>
<evidence type="ECO:0000259" key="12">
    <source>
        <dbReference type="Pfam" id="PF01467"/>
    </source>
</evidence>
<evidence type="ECO:0000256" key="6">
    <source>
        <dbReference type="ARBA" id="ARBA00022695"/>
    </source>
</evidence>
<dbReference type="CDD" id="cd02165">
    <property type="entry name" value="NMNAT"/>
    <property type="match status" value="1"/>
</dbReference>
<keyword evidence="8 11" id="KW-0067">ATP-binding</keyword>
<proteinExistence type="inferred from homology"/>
<evidence type="ECO:0000256" key="11">
    <source>
        <dbReference type="HAMAP-Rule" id="MF_00244"/>
    </source>
</evidence>